<dbReference type="AlphaFoldDB" id="A0AAF3EBB0"/>
<dbReference type="Proteomes" id="UP000887575">
    <property type="component" value="Unassembled WGS sequence"/>
</dbReference>
<dbReference type="GO" id="GO:0043548">
    <property type="term" value="F:phosphatidylinositol 3-kinase binding"/>
    <property type="evidence" value="ECO:0007669"/>
    <property type="project" value="TreeGrafter"/>
</dbReference>
<dbReference type="GO" id="GO:0045324">
    <property type="term" value="P:late endosome to vacuole transport"/>
    <property type="evidence" value="ECO:0007669"/>
    <property type="project" value="TreeGrafter"/>
</dbReference>
<evidence type="ECO:0000256" key="1">
    <source>
        <dbReference type="ARBA" id="ARBA00005965"/>
    </source>
</evidence>
<dbReference type="GO" id="GO:0000407">
    <property type="term" value="C:phagophore assembly site"/>
    <property type="evidence" value="ECO:0007669"/>
    <property type="project" value="TreeGrafter"/>
</dbReference>
<dbReference type="GO" id="GO:0034272">
    <property type="term" value="C:phosphatidylinositol 3-kinase complex, class III, type II"/>
    <property type="evidence" value="ECO:0007669"/>
    <property type="project" value="TreeGrafter"/>
</dbReference>
<dbReference type="InterPro" id="IPR041691">
    <property type="entry name" value="Atg6/beclin_CC"/>
</dbReference>
<feature type="coiled-coil region" evidence="2">
    <location>
        <begin position="74"/>
        <end position="157"/>
    </location>
</feature>
<keyword evidence="5" id="KW-1185">Reference proteome</keyword>
<name>A0AAF3EBB0_9BILA</name>
<dbReference type="Pfam" id="PF04111">
    <property type="entry name" value="APG6"/>
    <property type="match status" value="1"/>
</dbReference>
<sequence length="381" mass="43610">MRAAYEGRTLYTCLNCNKLLQYEEHNKQPRRSHDCDASDLTLNTGEARNLIQIICATDIPGLAPICEMCSSELLEGMEGQLNRLDDECNDLRQLIEALEKMHNSTDPTTVKKRLASLQLEERELRDELRKLADEDRLSEFELQKAREERDNVSMRQEKLWENFRDIHRKLLDNDEVSRRLEAEKRYASEQLHRLSTKSAIDLAFHIWTDGPIATINGFRLGKLPDINVDWNEINAAWGQAALLLDVLLQRLKVEPSMFKLVCMGAHSYIKECRPSGSGREIPLYSSGGWRPFSGQTHSADEGAAAFVDILATLASNLVHLNRTLPHTIRKETLIDNGMQYSVKVQFNNEERWTKAMKCLLSNLKTALVHINSLKEQNPQPE</sequence>
<dbReference type="GO" id="GO:0006995">
    <property type="term" value="P:cellular response to nitrogen starvation"/>
    <property type="evidence" value="ECO:0007669"/>
    <property type="project" value="TreeGrafter"/>
</dbReference>
<evidence type="ECO:0000259" key="3">
    <source>
        <dbReference type="Pfam" id="PF04111"/>
    </source>
</evidence>
<protein>
    <submittedName>
        <fullName evidence="6">Autophagy-related protein 6</fullName>
    </submittedName>
</protein>
<dbReference type="InterPro" id="IPR038274">
    <property type="entry name" value="Atg6/Beclin_C_sf"/>
</dbReference>
<comment type="similarity">
    <text evidence="1">Belongs to the beclin family.</text>
</comment>
<dbReference type="InterPro" id="IPR007243">
    <property type="entry name" value="Atg6/Beclin"/>
</dbReference>
<dbReference type="Gene3D" id="1.10.418.40">
    <property type="entry name" value="Autophagy protein 6/Beclin 1"/>
    <property type="match status" value="1"/>
</dbReference>
<keyword evidence="2" id="KW-0175">Coiled coil</keyword>
<dbReference type="PANTHER" id="PTHR12768">
    <property type="entry name" value="BECLIN 1"/>
    <property type="match status" value="1"/>
</dbReference>
<dbReference type="GO" id="GO:0030674">
    <property type="term" value="F:protein-macromolecule adaptor activity"/>
    <property type="evidence" value="ECO:0007669"/>
    <property type="project" value="TreeGrafter"/>
</dbReference>
<dbReference type="WBParaSite" id="MBELARI_LOCUS11229">
    <property type="protein sequence ID" value="MBELARI_LOCUS11229"/>
    <property type="gene ID" value="MBELARI_LOCUS11229"/>
</dbReference>
<dbReference type="GO" id="GO:0000045">
    <property type="term" value="P:autophagosome assembly"/>
    <property type="evidence" value="ECO:0007669"/>
    <property type="project" value="TreeGrafter"/>
</dbReference>
<dbReference type="Pfam" id="PF17675">
    <property type="entry name" value="APG6_N"/>
    <property type="match status" value="1"/>
</dbReference>
<organism evidence="5 6">
    <name type="scientific">Mesorhabditis belari</name>
    <dbReference type="NCBI Taxonomy" id="2138241"/>
    <lineage>
        <taxon>Eukaryota</taxon>
        <taxon>Metazoa</taxon>
        <taxon>Ecdysozoa</taxon>
        <taxon>Nematoda</taxon>
        <taxon>Chromadorea</taxon>
        <taxon>Rhabditida</taxon>
        <taxon>Rhabditina</taxon>
        <taxon>Rhabditomorpha</taxon>
        <taxon>Rhabditoidea</taxon>
        <taxon>Rhabditidae</taxon>
        <taxon>Mesorhabditinae</taxon>
        <taxon>Mesorhabditis</taxon>
    </lineage>
</organism>
<feature type="domain" description="Atg6/beclin coiled-coil" evidence="4">
    <location>
        <begin position="64"/>
        <end position="191"/>
    </location>
</feature>
<feature type="domain" description="Atg6 BARA" evidence="3">
    <location>
        <begin position="199"/>
        <end position="371"/>
    </location>
</feature>
<reference evidence="6" key="1">
    <citation type="submission" date="2024-02" db="UniProtKB">
        <authorList>
            <consortium name="WormBaseParasite"/>
        </authorList>
    </citation>
    <scope>IDENTIFICATION</scope>
</reference>
<accession>A0AAF3EBB0</accession>
<evidence type="ECO:0000259" key="4">
    <source>
        <dbReference type="Pfam" id="PF17675"/>
    </source>
</evidence>
<dbReference type="GO" id="GO:0000423">
    <property type="term" value="P:mitophagy"/>
    <property type="evidence" value="ECO:0007669"/>
    <property type="project" value="TreeGrafter"/>
</dbReference>
<dbReference type="GO" id="GO:0034271">
    <property type="term" value="C:phosphatidylinositol 3-kinase complex, class III, type I"/>
    <property type="evidence" value="ECO:0007669"/>
    <property type="project" value="TreeGrafter"/>
</dbReference>
<dbReference type="InterPro" id="IPR040455">
    <property type="entry name" value="Atg6_BARA"/>
</dbReference>
<proteinExistence type="inferred from homology"/>
<dbReference type="PANTHER" id="PTHR12768:SF4">
    <property type="entry name" value="BECLIN-1"/>
    <property type="match status" value="1"/>
</dbReference>
<evidence type="ECO:0000256" key="2">
    <source>
        <dbReference type="SAM" id="Coils"/>
    </source>
</evidence>
<evidence type="ECO:0000313" key="6">
    <source>
        <dbReference type="WBParaSite" id="MBELARI_LOCUS11229"/>
    </source>
</evidence>
<evidence type="ECO:0000313" key="5">
    <source>
        <dbReference type="Proteomes" id="UP000887575"/>
    </source>
</evidence>